<evidence type="ECO:0000256" key="2">
    <source>
        <dbReference type="ARBA" id="ARBA00022676"/>
    </source>
</evidence>
<dbReference type="RefSeq" id="WP_084374760.1">
    <property type="nucleotide sequence ID" value="NZ_FWYF01000005.1"/>
</dbReference>
<evidence type="ECO:0000313" key="5">
    <source>
        <dbReference type="EMBL" id="SMD39121.1"/>
    </source>
</evidence>
<evidence type="ECO:0000313" key="6">
    <source>
        <dbReference type="Proteomes" id="UP000192472"/>
    </source>
</evidence>
<dbReference type="PANTHER" id="PTHR43179:SF12">
    <property type="entry name" value="GALACTOFURANOSYLTRANSFERASE GLFT2"/>
    <property type="match status" value="1"/>
</dbReference>
<evidence type="ECO:0000256" key="1">
    <source>
        <dbReference type="ARBA" id="ARBA00006739"/>
    </source>
</evidence>
<dbReference type="Gene3D" id="3.90.550.10">
    <property type="entry name" value="Spore Coat Polysaccharide Biosynthesis Protein SpsA, Chain A"/>
    <property type="match status" value="1"/>
</dbReference>
<dbReference type="EMBL" id="FWYF01000005">
    <property type="protein sequence ID" value="SMD39121.1"/>
    <property type="molecule type" value="Genomic_DNA"/>
</dbReference>
<dbReference type="CDD" id="cd04186">
    <property type="entry name" value="GT_2_like_c"/>
    <property type="match status" value="1"/>
</dbReference>
<feature type="domain" description="Glycosyltransferase 2-like" evidence="4">
    <location>
        <begin position="6"/>
        <end position="115"/>
    </location>
</feature>
<dbReference type="Proteomes" id="UP000192472">
    <property type="component" value="Unassembled WGS sequence"/>
</dbReference>
<dbReference type="OrthoDB" id="9771846at2"/>
<keyword evidence="2" id="KW-0328">Glycosyltransferase</keyword>
<protein>
    <submittedName>
        <fullName evidence="5">Glycosyl transferase family 2</fullName>
    </submittedName>
</protein>
<organism evidence="5 6">
    <name type="scientific">Reichenbachiella faecimaris</name>
    <dbReference type="NCBI Taxonomy" id="692418"/>
    <lineage>
        <taxon>Bacteria</taxon>
        <taxon>Pseudomonadati</taxon>
        <taxon>Bacteroidota</taxon>
        <taxon>Cytophagia</taxon>
        <taxon>Cytophagales</taxon>
        <taxon>Reichenbachiellaceae</taxon>
        <taxon>Reichenbachiella</taxon>
    </lineage>
</organism>
<dbReference type="STRING" id="692418.SAMN04488029_4053"/>
<accession>A0A1W2GR73</accession>
<reference evidence="5 6" key="1">
    <citation type="submission" date="2017-04" db="EMBL/GenBank/DDBJ databases">
        <authorList>
            <person name="Afonso C.L."/>
            <person name="Miller P.J."/>
            <person name="Scott M.A."/>
            <person name="Spackman E."/>
            <person name="Goraichik I."/>
            <person name="Dimitrov K.M."/>
            <person name="Suarez D.L."/>
            <person name="Swayne D.E."/>
        </authorList>
    </citation>
    <scope>NUCLEOTIDE SEQUENCE [LARGE SCALE GENOMIC DNA]</scope>
    <source>
        <strain evidence="5 6">DSM 26133</strain>
    </source>
</reference>
<dbReference type="SUPFAM" id="SSF53448">
    <property type="entry name" value="Nucleotide-diphospho-sugar transferases"/>
    <property type="match status" value="1"/>
</dbReference>
<sequence>MANTAVVILNYNGAQFLEQFLPSVIQHSTSAEVIVADNASKDNSLSFLKENYPNLKLIVFEENLGYTGGYNEALKQLNYEYCVLLNSDIEVTPNWIIPVTDFMNDHPEVAACQPKILDFNQKEKFEYAGAAGGYLDFMGFPYCRGRVFDTLENDQGQFDEIIPLHWATGACMFVRTADFMSAGGFDTDFFAHMEEIDLCWRMRALGKSLYCIPESVVHHVGGGTLNKLNPRKTYLNFRNNLSLLFKNENALSLIWKLPFKFMLDWAAALKFGFDQSWAHSWAVIRAHLDFILLTPKNIKKRRLISKTNHSVQNSPFLLPYQYFIKSRKTFFELHQK</sequence>
<comment type="similarity">
    <text evidence="1">Belongs to the glycosyltransferase 2 family.</text>
</comment>
<dbReference type="GO" id="GO:0016757">
    <property type="term" value="F:glycosyltransferase activity"/>
    <property type="evidence" value="ECO:0007669"/>
    <property type="project" value="UniProtKB-KW"/>
</dbReference>
<dbReference type="AlphaFoldDB" id="A0A1W2GR73"/>
<dbReference type="PANTHER" id="PTHR43179">
    <property type="entry name" value="RHAMNOSYLTRANSFERASE WBBL"/>
    <property type="match status" value="1"/>
</dbReference>
<gene>
    <name evidence="5" type="ORF">SAMN04488029_4053</name>
</gene>
<evidence type="ECO:0000256" key="3">
    <source>
        <dbReference type="ARBA" id="ARBA00022679"/>
    </source>
</evidence>
<dbReference type="InterPro" id="IPR029044">
    <property type="entry name" value="Nucleotide-diphossugar_trans"/>
</dbReference>
<proteinExistence type="inferred from homology"/>
<keyword evidence="6" id="KW-1185">Reference proteome</keyword>
<evidence type="ECO:0000259" key="4">
    <source>
        <dbReference type="Pfam" id="PF00535"/>
    </source>
</evidence>
<keyword evidence="3 5" id="KW-0808">Transferase</keyword>
<dbReference type="InterPro" id="IPR001173">
    <property type="entry name" value="Glyco_trans_2-like"/>
</dbReference>
<dbReference type="Pfam" id="PF00535">
    <property type="entry name" value="Glycos_transf_2"/>
    <property type="match status" value="1"/>
</dbReference>
<name>A0A1W2GR73_REIFA</name>